<accession>A0A9D1KSD7</accession>
<dbReference type="GO" id="GO:0005737">
    <property type="term" value="C:cytoplasm"/>
    <property type="evidence" value="ECO:0007669"/>
    <property type="project" value="UniProtKB-SubCell"/>
</dbReference>
<dbReference type="Proteomes" id="UP000824160">
    <property type="component" value="Unassembled WGS sequence"/>
</dbReference>
<evidence type="ECO:0000256" key="2">
    <source>
        <dbReference type="HAMAP-Rule" id="MF_01477"/>
    </source>
</evidence>
<comment type="caution">
    <text evidence="3">The sequence shown here is derived from an EMBL/GenBank/DDBJ whole genome shotgun (WGS) entry which is preliminary data.</text>
</comment>
<dbReference type="PANTHER" id="PTHR21043">
    <property type="entry name" value="IOJAP SUPERFAMILY ORTHOLOG"/>
    <property type="match status" value="1"/>
</dbReference>
<dbReference type="GO" id="GO:0043023">
    <property type="term" value="F:ribosomal large subunit binding"/>
    <property type="evidence" value="ECO:0007669"/>
    <property type="project" value="TreeGrafter"/>
</dbReference>
<protein>
    <recommendedName>
        <fullName evidence="2">Ribosomal silencing factor RsfS</fullName>
    </recommendedName>
</protein>
<dbReference type="NCBIfam" id="TIGR00090">
    <property type="entry name" value="rsfS_iojap_ybeB"/>
    <property type="match status" value="1"/>
</dbReference>
<dbReference type="Pfam" id="PF02410">
    <property type="entry name" value="RsfS"/>
    <property type="match status" value="1"/>
</dbReference>
<dbReference type="GO" id="GO:0042256">
    <property type="term" value="P:cytosolic ribosome assembly"/>
    <property type="evidence" value="ECO:0007669"/>
    <property type="project" value="UniProtKB-UniRule"/>
</dbReference>
<reference evidence="3" key="1">
    <citation type="submission" date="2020-10" db="EMBL/GenBank/DDBJ databases">
        <authorList>
            <person name="Gilroy R."/>
        </authorList>
    </citation>
    <scope>NUCLEOTIDE SEQUENCE</scope>
    <source>
        <strain evidence="3">ChiBcec7-5410</strain>
    </source>
</reference>
<dbReference type="Gene3D" id="3.30.460.10">
    <property type="entry name" value="Beta Polymerase, domain 2"/>
    <property type="match status" value="1"/>
</dbReference>
<dbReference type="PANTHER" id="PTHR21043:SF0">
    <property type="entry name" value="MITOCHONDRIAL ASSEMBLY OF RIBOSOMAL LARGE SUBUNIT PROTEIN 1"/>
    <property type="match status" value="1"/>
</dbReference>
<comment type="subcellular location">
    <subcellularLocation>
        <location evidence="2">Cytoplasm</location>
    </subcellularLocation>
</comment>
<evidence type="ECO:0000256" key="1">
    <source>
        <dbReference type="ARBA" id="ARBA00010574"/>
    </source>
</evidence>
<dbReference type="AlphaFoldDB" id="A0A9D1KSD7"/>
<keyword evidence="2" id="KW-0810">Translation regulation</keyword>
<sequence length="119" mass="13572">MESKELMEAVVQILDSKKADDIRAIRIGDLTIIADYFVIAAGSSNTQVKMLADEVEYQLSQKGIKPHATEGYRSENWIVLDYSGVVVHVFLRETREFYNLERLWADGEQIDISHLLKAN</sequence>
<keyword evidence="2" id="KW-0678">Repressor</keyword>
<dbReference type="GO" id="GO:0090071">
    <property type="term" value="P:negative regulation of ribosome biogenesis"/>
    <property type="evidence" value="ECO:0007669"/>
    <property type="project" value="UniProtKB-UniRule"/>
</dbReference>
<dbReference type="HAMAP" id="MF_01477">
    <property type="entry name" value="Iojap_RsfS"/>
    <property type="match status" value="1"/>
</dbReference>
<comment type="similarity">
    <text evidence="1 2">Belongs to the Iojap/RsfS family.</text>
</comment>
<dbReference type="SUPFAM" id="SSF81301">
    <property type="entry name" value="Nucleotidyltransferase"/>
    <property type="match status" value="1"/>
</dbReference>
<keyword evidence="2" id="KW-0963">Cytoplasm</keyword>
<dbReference type="InterPro" id="IPR043519">
    <property type="entry name" value="NT_sf"/>
</dbReference>
<dbReference type="GO" id="GO:0017148">
    <property type="term" value="P:negative regulation of translation"/>
    <property type="evidence" value="ECO:0007669"/>
    <property type="project" value="UniProtKB-UniRule"/>
</dbReference>
<comment type="subunit">
    <text evidence="2">Interacts with ribosomal protein uL14 (rplN).</text>
</comment>
<proteinExistence type="inferred from homology"/>
<dbReference type="EMBL" id="DVLW01000229">
    <property type="protein sequence ID" value="HIT95184.1"/>
    <property type="molecule type" value="Genomic_DNA"/>
</dbReference>
<organism evidence="3 4">
    <name type="scientific">Candidatus Faecivivens stercoripullorum</name>
    <dbReference type="NCBI Taxonomy" id="2840805"/>
    <lineage>
        <taxon>Bacteria</taxon>
        <taxon>Bacillati</taxon>
        <taxon>Bacillota</taxon>
        <taxon>Clostridia</taxon>
        <taxon>Eubacteriales</taxon>
        <taxon>Oscillospiraceae</taxon>
        <taxon>Oscillospiraceae incertae sedis</taxon>
        <taxon>Candidatus Faecivivens</taxon>
    </lineage>
</organism>
<evidence type="ECO:0000313" key="4">
    <source>
        <dbReference type="Proteomes" id="UP000824160"/>
    </source>
</evidence>
<reference evidence="3" key="2">
    <citation type="journal article" date="2021" name="PeerJ">
        <title>Extensive microbial diversity within the chicken gut microbiome revealed by metagenomics and culture.</title>
        <authorList>
            <person name="Gilroy R."/>
            <person name="Ravi A."/>
            <person name="Getino M."/>
            <person name="Pursley I."/>
            <person name="Horton D.L."/>
            <person name="Alikhan N.F."/>
            <person name="Baker D."/>
            <person name="Gharbi K."/>
            <person name="Hall N."/>
            <person name="Watson M."/>
            <person name="Adriaenssens E.M."/>
            <person name="Foster-Nyarko E."/>
            <person name="Jarju S."/>
            <person name="Secka A."/>
            <person name="Antonio M."/>
            <person name="Oren A."/>
            <person name="Chaudhuri R.R."/>
            <person name="La Ragione R."/>
            <person name="Hildebrand F."/>
            <person name="Pallen M.J."/>
        </authorList>
    </citation>
    <scope>NUCLEOTIDE SEQUENCE</scope>
    <source>
        <strain evidence="3">ChiBcec7-5410</strain>
    </source>
</reference>
<evidence type="ECO:0000313" key="3">
    <source>
        <dbReference type="EMBL" id="HIT95184.1"/>
    </source>
</evidence>
<comment type="function">
    <text evidence="2">Functions as a ribosomal silencing factor. Interacts with ribosomal protein uL14 (rplN), blocking formation of intersubunit bridge B8. Prevents association of the 30S and 50S ribosomal subunits and the formation of functional ribosomes, thus repressing translation.</text>
</comment>
<dbReference type="InterPro" id="IPR004394">
    <property type="entry name" value="Iojap/RsfS/C7orf30"/>
</dbReference>
<name>A0A9D1KSD7_9FIRM</name>
<gene>
    <name evidence="2 3" type="primary">rsfS</name>
    <name evidence="3" type="ORF">IAC43_08350</name>
</gene>